<evidence type="ECO:0000313" key="4">
    <source>
        <dbReference type="Proteomes" id="UP000198211"/>
    </source>
</evidence>
<dbReference type="InterPro" id="IPR051055">
    <property type="entry name" value="PIF1_helicase"/>
</dbReference>
<name>A0A225VZC1_9STRA</name>
<accession>A0A225VZC1</accession>
<comment type="catalytic activity">
    <reaction evidence="1">
        <text>ATP + H2O = ADP + phosphate + H(+)</text>
        <dbReference type="Rhea" id="RHEA:13065"/>
        <dbReference type="ChEBI" id="CHEBI:15377"/>
        <dbReference type="ChEBI" id="CHEBI:15378"/>
        <dbReference type="ChEBI" id="CHEBI:30616"/>
        <dbReference type="ChEBI" id="CHEBI:43474"/>
        <dbReference type="ChEBI" id="CHEBI:456216"/>
        <dbReference type="EC" id="5.6.2.3"/>
    </reaction>
</comment>
<dbReference type="InterPro" id="IPR027417">
    <property type="entry name" value="P-loop_NTPase"/>
</dbReference>
<dbReference type="AlphaFoldDB" id="A0A225VZC1"/>
<keyword evidence="4" id="KW-1185">Reference proteome</keyword>
<proteinExistence type="inferred from homology"/>
<keyword evidence="1" id="KW-0227">DNA damage</keyword>
<organism evidence="3 4">
    <name type="scientific">Phytophthora megakarya</name>
    <dbReference type="NCBI Taxonomy" id="4795"/>
    <lineage>
        <taxon>Eukaryota</taxon>
        <taxon>Sar</taxon>
        <taxon>Stramenopiles</taxon>
        <taxon>Oomycota</taxon>
        <taxon>Peronosporomycetes</taxon>
        <taxon>Peronosporales</taxon>
        <taxon>Peronosporaceae</taxon>
        <taxon>Phytophthora</taxon>
    </lineage>
</organism>
<comment type="similarity">
    <text evidence="1">Belongs to the helicase family.</text>
</comment>
<dbReference type="STRING" id="4795.A0A225VZC1"/>
<dbReference type="PANTHER" id="PTHR47642:SF5">
    <property type="entry name" value="ATP-DEPENDENT DNA HELICASE"/>
    <property type="match status" value="1"/>
</dbReference>
<dbReference type="Proteomes" id="UP000198211">
    <property type="component" value="Unassembled WGS sequence"/>
</dbReference>
<keyword evidence="1" id="KW-0347">Helicase</keyword>
<evidence type="ECO:0000256" key="1">
    <source>
        <dbReference type="RuleBase" id="RU363044"/>
    </source>
</evidence>
<comment type="caution">
    <text evidence="3">The sequence shown here is derived from an EMBL/GenBank/DDBJ whole genome shotgun (WGS) entry which is preliminary data.</text>
</comment>
<comment type="cofactor">
    <cofactor evidence="1">
        <name>Mg(2+)</name>
        <dbReference type="ChEBI" id="CHEBI:18420"/>
    </cofactor>
</comment>
<dbReference type="InterPro" id="IPR010285">
    <property type="entry name" value="DNA_helicase_pif1-like_DEAD"/>
</dbReference>
<dbReference type="Pfam" id="PF05970">
    <property type="entry name" value="PIF1"/>
    <property type="match status" value="1"/>
</dbReference>
<protein>
    <recommendedName>
        <fullName evidence="1">ATP-dependent DNA helicase</fullName>
        <ecNumber evidence="1">5.6.2.3</ecNumber>
    </recommendedName>
</protein>
<keyword evidence="1" id="KW-0233">DNA recombination</keyword>
<evidence type="ECO:0000313" key="3">
    <source>
        <dbReference type="EMBL" id="OWZ10793.1"/>
    </source>
</evidence>
<keyword evidence="1" id="KW-0547">Nucleotide-binding</keyword>
<reference evidence="4" key="1">
    <citation type="submission" date="2017-03" db="EMBL/GenBank/DDBJ databases">
        <title>Phytopthora megakarya and P. palmivora, two closely related causual agents of cacao black pod achieved similar genome size and gene model numbers by different mechanisms.</title>
        <authorList>
            <person name="Ali S."/>
            <person name="Shao J."/>
            <person name="Larry D.J."/>
            <person name="Kronmiller B."/>
            <person name="Shen D."/>
            <person name="Strem M.D."/>
            <person name="Melnick R.L."/>
            <person name="Guiltinan M.J."/>
            <person name="Tyler B.M."/>
            <person name="Meinhardt L.W."/>
            <person name="Bailey B.A."/>
        </authorList>
    </citation>
    <scope>NUCLEOTIDE SEQUENCE [LARGE SCALE GENOMIC DNA]</scope>
    <source>
        <strain evidence="4">zdho120</strain>
    </source>
</reference>
<dbReference type="GO" id="GO:0000723">
    <property type="term" value="P:telomere maintenance"/>
    <property type="evidence" value="ECO:0007669"/>
    <property type="project" value="InterPro"/>
</dbReference>
<dbReference type="GO" id="GO:0005524">
    <property type="term" value="F:ATP binding"/>
    <property type="evidence" value="ECO:0007669"/>
    <property type="project" value="UniProtKB-KW"/>
</dbReference>
<evidence type="ECO:0000259" key="2">
    <source>
        <dbReference type="Pfam" id="PF05970"/>
    </source>
</evidence>
<dbReference type="GO" id="GO:0006310">
    <property type="term" value="P:DNA recombination"/>
    <property type="evidence" value="ECO:0007669"/>
    <property type="project" value="UniProtKB-KW"/>
</dbReference>
<dbReference type="EC" id="5.6.2.3" evidence="1"/>
<gene>
    <name evidence="3" type="ORF">PHMEG_00016293</name>
</gene>
<dbReference type="GO" id="GO:0006281">
    <property type="term" value="P:DNA repair"/>
    <property type="evidence" value="ECO:0007669"/>
    <property type="project" value="UniProtKB-KW"/>
</dbReference>
<sequence length="304" mass="33821">MALNLHRVDSFFSTRVDLLATAIADADTWTDPKSLPAHQISSIVSNSSLVDVSRSFCLNEKQHKAFVRVGRPFLQSLLSTSPDNVPQCLFFLGGGPGTGKSQVIRALQVLAHSWASENAVKTVAYQGVAAEAANGQTIHKLFQWGVRKGVHNKRYAVADKERFASFKLLIMDEVSTTDAKYIGMIDIALRDLKNEPDKRFGGVHMLFAGDWLQQLPVAGHPAFVREPPPPTSLRSAQIPQNADDATTTYLLRQRGIQAYGEINDVVMLDVNMRHRNDPVWRDILSRWRLGDYQHNVGCQHAPPE</sequence>
<dbReference type="GO" id="GO:0043139">
    <property type="term" value="F:5'-3' DNA helicase activity"/>
    <property type="evidence" value="ECO:0007669"/>
    <property type="project" value="UniProtKB-EC"/>
</dbReference>
<dbReference type="EMBL" id="NBNE01002328">
    <property type="protein sequence ID" value="OWZ10793.1"/>
    <property type="molecule type" value="Genomic_DNA"/>
</dbReference>
<keyword evidence="1" id="KW-0067">ATP-binding</keyword>
<dbReference type="SUPFAM" id="SSF52540">
    <property type="entry name" value="P-loop containing nucleoside triphosphate hydrolases"/>
    <property type="match status" value="1"/>
</dbReference>
<dbReference type="Gene3D" id="3.40.50.300">
    <property type="entry name" value="P-loop containing nucleotide triphosphate hydrolases"/>
    <property type="match status" value="1"/>
</dbReference>
<keyword evidence="1" id="KW-0234">DNA repair</keyword>
<feature type="domain" description="DNA helicase Pif1-like DEAD-box helicase" evidence="2">
    <location>
        <begin position="84"/>
        <end position="219"/>
    </location>
</feature>
<dbReference type="GO" id="GO:0016887">
    <property type="term" value="F:ATP hydrolysis activity"/>
    <property type="evidence" value="ECO:0007669"/>
    <property type="project" value="RHEA"/>
</dbReference>
<dbReference type="PANTHER" id="PTHR47642">
    <property type="entry name" value="ATP-DEPENDENT DNA HELICASE"/>
    <property type="match status" value="1"/>
</dbReference>
<keyword evidence="1" id="KW-0378">Hydrolase</keyword>
<dbReference type="OrthoDB" id="432234at2759"/>